<dbReference type="Pfam" id="PF01641">
    <property type="entry name" value="SelR"/>
    <property type="match status" value="1"/>
</dbReference>
<dbReference type="InterPro" id="IPR002579">
    <property type="entry name" value="Met_Sox_Rdtase_MsrB_dom"/>
</dbReference>
<evidence type="ECO:0000256" key="2">
    <source>
        <dbReference type="ARBA" id="ARBA00023002"/>
    </source>
</evidence>
<organism evidence="6 7">
    <name type="scientific">Echinicola arenosa</name>
    <dbReference type="NCBI Taxonomy" id="2774144"/>
    <lineage>
        <taxon>Bacteria</taxon>
        <taxon>Pseudomonadati</taxon>
        <taxon>Bacteroidota</taxon>
        <taxon>Cytophagia</taxon>
        <taxon>Cytophagales</taxon>
        <taxon>Cyclobacteriaceae</taxon>
        <taxon>Echinicola</taxon>
    </lineage>
</organism>
<dbReference type="InterPro" id="IPR011057">
    <property type="entry name" value="Mss4-like_sf"/>
</dbReference>
<evidence type="ECO:0000256" key="3">
    <source>
        <dbReference type="ARBA" id="ARBA00048488"/>
    </source>
</evidence>
<accession>A0ABR9AIX9</accession>
<keyword evidence="2 6" id="KW-0560">Oxidoreductase</keyword>
<comment type="catalytic activity">
    <reaction evidence="3">
        <text>L-methionyl-[protein] + [thioredoxin]-disulfide + H2O = L-methionyl-(R)-S-oxide-[protein] + [thioredoxin]-dithiol</text>
        <dbReference type="Rhea" id="RHEA:24164"/>
        <dbReference type="Rhea" id="RHEA-COMP:10698"/>
        <dbReference type="Rhea" id="RHEA-COMP:10700"/>
        <dbReference type="Rhea" id="RHEA-COMP:12313"/>
        <dbReference type="Rhea" id="RHEA-COMP:12314"/>
        <dbReference type="ChEBI" id="CHEBI:15377"/>
        <dbReference type="ChEBI" id="CHEBI:16044"/>
        <dbReference type="ChEBI" id="CHEBI:29950"/>
        <dbReference type="ChEBI" id="CHEBI:45764"/>
        <dbReference type="ChEBI" id="CHEBI:50058"/>
        <dbReference type="EC" id="1.8.4.12"/>
    </reaction>
</comment>
<evidence type="ECO:0000259" key="4">
    <source>
        <dbReference type="PROSITE" id="PS51352"/>
    </source>
</evidence>
<evidence type="ECO:0000256" key="1">
    <source>
        <dbReference type="ARBA" id="ARBA00012499"/>
    </source>
</evidence>
<dbReference type="InterPro" id="IPR028427">
    <property type="entry name" value="Met_Sox_Rdtase_MsrB"/>
</dbReference>
<dbReference type="PANTHER" id="PTHR10173">
    <property type="entry name" value="METHIONINE SULFOXIDE REDUCTASE"/>
    <property type="match status" value="1"/>
</dbReference>
<comment type="caution">
    <text evidence="6">The sequence shown here is derived from an EMBL/GenBank/DDBJ whole genome shotgun (WGS) entry which is preliminary data.</text>
</comment>
<evidence type="ECO:0000313" key="7">
    <source>
        <dbReference type="Proteomes" id="UP000647133"/>
    </source>
</evidence>
<name>A0ABR9AIX9_9BACT</name>
<sequence>MDHLYSLTLGEKLPEWHLESIFGDAVPSPKDYIGQPLVVLFFSLNCPGCKGRAIPFANRLVYELGEKINVLGVHSIFDGNEIPMCKLEEAREKFFVRFPYFKDQNLNTTFLDFKAGGTPHWILVDANGLVAYSMFGSDPNNALMRLDYKLDEILSGNVLIIDEPTSQSELTEPEGCDLRLVSRENENLGDKTQRFKNINSMLNWNNIIQFANHGNPIPSKRVDKSEAEWKATLSPEQFQITRLKGTERAHSSEMCSLFEPGKYACTCCDTLLFDAEEKFESGTGWPSFTQPVEENAVAYHKDASFGMVRVEITCNTCDAHLGHVFPDGPAPSGLRYCVNAVSLKKVG</sequence>
<dbReference type="SUPFAM" id="SSF51316">
    <property type="entry name" value="Mss4-like"/>
    <property type="match status" value="1"/>
</dbReference>
<dbReference type="EC" id="1.8.4.12" evidence="1"/>
<dbReference type="PROSITE" id="PS51790">
    <property type="entry name" value="MSRB"/>
    <property type="match status" value="1"/>
</dbReference>
<proteinExistence type="predicted"/>
<dbReference type="PROSITE" id="PS51352">
    <property type="entry name" value="THIOREDOXIN_2"/>
    <property type="match status" value="1"/>
</dbReference>
<dbReference type="Proteomes" id="UP000647133">
    <property type="component" value="Unassembled WGS sequence"/>
</dbReference>
<feature type="domain" description="Thioredoxin" evidence="4">
    <location>
        <begin position="7"/>
        <end position="155"/>
    </location>
</feature>
<gene>
    <name evidence="6" type="primary">msrB</name>
    <name evidence="6" type="ORF">IFO69_08200</name>
</gene>
<dbReference type="PANTHER" id="PTHR10173:SF52">
    <property type="entry name" value="METHIONINE-R-SULFOXIDE REDUCTASE B1"/>
    <property type="match status" value="1"/>
</dbReference>
<dbReference type="Gene3D" id="3.40.30.10">
    <property type="entry name" value="Glutaredoxin"/>
    <property type="match status" value="1"/>
</dbReference>
<evidence type="ECO:0000259" key="5">
    <source>
        <dbReference type="PROSITE" id="PS51790"/>
    </source>
</evidence>
<evidence type="ECO:0000313" key="6">
    <source>
        <dbReference type="EMBL" id="MBD8488722.1"/>
    </source>
</evidence>
<dbReference type="EMBL" id="JACYTQ010000002">
    <property type="protein sequence ID" value="MBD8488722.1"/>
    <property type="molecule type" value="Genomic_DNA"/>
</dbReference>
<reference evidence="6 7" key="1">
    <citation type="submission" date="2020-09" db="EMBL/GenBank/DDBJ databases">
        <title>Echinicola sp. CAU 1574 isolated from sand of Sido Beach.</title>
        <authorList>
            <person name="Kim W."/>
        </authorList>
    </citation>
    <scope>NUCLEOTIDE SEQUENCE [LARGE SCALE GENOMIC DNA]</scope>
    <source>
        <strain evidence="6 7">CAU 1574</strain>
    </source>
</reference>
<dbReference type="InterPro" id="IPR013766">
    <property type="entry name" value="Thioredoxin_domain"/>
</dbReference>
<dbReference type="GO" id="GO:0033743">
    <property type="term" value="F:peptide-methionine (R)-S-oxide reductase activity"/>
    <property type="evidence" value="ECO:0007669"/>
    <property type="project" value="UniProtKB-EC"/>
</dbReference>
<dbReference type="SUPFAM" id="SSF52833">
    <property type="entry name" value="Thioredoxin-like"/>
    <property type="match status" value="1"/>
</dbReference>
<dbReference type="Gene3D" id="2.170.150.20">
    <property type="entry name" value="Peptide methionine sulfoxide reductase"/>
    <property type="match status" value="1"/>
</dbReference>
<keyword evidence="7" id="KW-1185">Reference proteome</keyword>
<feature type="domain" description="MsrB" evidence="5">
    <location>
        <begin position="226"/>
        <end position="347"/>
    </location>
</feature>
<protein>
    <recommendedName>
        <fullName evidence="1">peptide-methionine (R)-S-oxide reductase</fullName>
        <ecNumber evidence="1">1.8.4.12</ecNumber>
    </recommendedName>
</protein>
<dbReference type="NCBIfam" id="TIGR00357">
    <property type="entry name" value="peptide-methionine (R)-S-oxide reductase MsrB"/>
    <property type="match status" value="1"/>
</dbReference>
<dbReference type="InterPro" id="IPR036249">
    <property type="entry name" value="Thioredoxin-like_sf"/>
</dbReference>